<dbReference type="Proteomes" id="UP000034034">
    <property type="component" value="Chromosome"/>
</dbReference>
<sequence length="108" mass="11767">MTAEHVLVHVTTDSEESAHGLADSAVRARLAACAQIEGPITSVYWWEGEVQQGQEWRVSCKTTAARYPALESHLLDRHPYDTPEIIATPITGGSAAYLAWVTEEVSSS</sequence>
<dbReference type="RefSeq" id="WP_030725999.1">
    <property type="nucleotide sequence ID" value="NZ_CP009922.3"/>
</dbReference>
<dbReference type="GO" id="GO:0005507">
    <property type="term" value="F:copper ion binding"/>
    <property type="evidence" value="ECO:0007669"/>
    <property type="project" value="TreeGrafter"/>
</dbReference>
<protein>
    <submittedName>
        <fullName evidence="2">Periplasmic protein CutA</fullName>
    </submittedName>
</protein>
<dbReference type="EMBL" id="CP009922">
    <property type="protein sequence ID" value="AKG42803.1"/>
    <property type="molecule type" value="Genomic_DNA"/>
</dbReference>
<reference evidence="2" key="1">
    <citation type="submission" date="2019-08" db="EMBL/GenBank/DDBJ databases">
        <title>Complete genome sequence of a mangrove-derived Streptomyces xiamenensis.</title>
        <authorList>
            <person name="Xu J."/>
        </authorList>
    </citation>
    <scope>NUCLEOTIDE SEQUENCE</scope>
    <source>
        <strain evidence="2">318</strain>
    </source>
</reference>
<dbReference type="AlphaFoldDB" id="A0A0F7FT02"/>
<dbReference type="PANTHER" id="PTHR23419">
    <property type="entry name" value="DIVALENT CATION TOLERANCE CUTA-RELATED"/>
    <property type="match status" value="1"/>
</dbReference>
<dbReference type="InterPro" id="IPR011322">
    <property type="entry name" value="N-reg_PII-like_a/b"/>
</dbReference>
<dbReference type="HOGENOM" id="CLU_098807_2_1_11"/>
<gene>
    <name evidence="2" type="ORF">SXIM_14190</name>
</gene>
<proteinExistence type="inferred from homology"/>
<keyword evidence="3" id="KW-1185">Reference proteome</keyword>
<organism evidence="2 3">
    <name type="scientific">Streptomyces xiamenensis</name>
    <dbReference type="NCBI Taxonomy" id="408015"/>
    <lineage>
        <taxon>Bacteria</taxon>
        <taxon>Bacillati</taxon>
        <taxon>Actinomycetota</taxon>
        <taxon>Actinomycetes</taxon>
        <taxon>Kitasatosporales</taxon>
        <taxon>Streptomycetaceae</taxon>
        <taxon>Streptomyces</taxon>
    </lineage>
</organism>
<dbReference type="KEGG" id="sxi:SXIM_14190"/>
<name>A0A0F7FT02_9ACTN</name>
<dbReference type="Pfam" id="PF03091">
    <property type="entry name" value="CutA1"/>
    <property type="match status" value="1"/>
</dbReference>
<dbReference type="SUPFAM" id="SSF54913">
    <property type="entry name" value="GlnB-like"/>
    <property type="match status" value="1"/>
</dbReference>
<comment type="similarity">
    <text evidence="1">Belongs to the CutA family.</text>
</comment>
<dbReference type="PANTHER" id="PTHR23419:SF8">
    <property type="entry name" value="FI09726P"/>
    <property type="match status" value="1"/>
</dbReference>
<evidence type="ECO:0000256" key="1">
    <source>
        <dbReference type="ARBA" id="ARBA00010169"/>
    </source>
</evidence>
<dbReference type="InterPro" id="IPR004323">
    <property type="entry name" value="Ion_tolerance_CutA"/>
</dbReference>
<dbReference type="STRING" id="408015.SXIM_14190"/>
<evidence type="ECO:0000313" key="2">
    <source>
        <dbReference type="EMBL" id="AKG42803.1"/>
    </source>
</evidence>
<dbReference type="PATRIC" id="fig|408015.6.peg.1452"/>
<dbReference type="InterPro" id="IPR015867">
    <property type="entry name" value="N-reg_PII/ATP_PRibTrfase_C"/>
</dbReference>
<dbReference type="Gene3D" id="3.30.70.120">
    <property type="match status" value="1"/>
</dbReference>
<dbReference type="GO" id="GO:0010038">
    <property type="term" value="P:response to metal ion"/>
    <property type="evidence" value="ECO:0007669"/>
    <property type="project" value="InterPro"/>
</dbReference>
<evidence type="ECO:0000313" key="3">
    <source>
        <dbReference type="Proteomes" id="UP000034034"/>
    </source>
</evidence>
<accession>A0A0F7FT02</accession>